<evidence type="ECO:0000256" key="3">
    <source>
        <dbReference type="ARBA" id="ARBA00022729"/>
    </source>
</evidence>
<evidence type="ECO:0000313" key="7">
    <source>
        <dbReference type="Proteomes" id="UP000283805"/>
    </source>
</evidence>
<reference evidence="6 7" key="1">
    <citation type="submission" date="2018-09" db="EMBL/GenBank/DDBJ databases">
        <title>Genomic Encyclopedia of Archaeal and Bacterial Type Strains, Phase II (KMG-II): from individual species to whole genera.</title>
        <authorList>
            <person name="Goeker M."/>
        </authorList>
    </citation>
    <scope>NUCLEOTIDE SEQUENCE [LARGE SCALE GENOMIC DNA]</scope>
    <source>
        <strain evidence="6 7">DSM 13151</strain>
    </source>
</reference>
<protein>
    <submittedName>
        <fullName evidence="6">Uncharacterized protein</fullName>
    </submittedName>
</protein>
<dbReference type="EMBL" id="RAPO01000003">
    <property type="protein sequence ID" value="RKD93703.1"/>
    <property type="molecule type" value="Genomic_DNA"/>
</dbReference>
<dbReference type="PANTHER" id="PTHR37467">
    <property type="entry name" value="EXPORTED CALCIUM-BINDING GLYCOPROTEIN-RELATED"/>
    <property type="match status" value="1"/>
</dbReference>
<dbReference type="PANTHER" id="PTHR37467:SF1">
    <property type="entry name" value="EXPORTED CALCIUM-BINDING GLYCOPROTEIN"/>
    <property type="match status" value="1"/>
</dbReference>
<sequence>MEIRNRKLLAVVFSVLLITGAVGPAVTATRGTTAAQPATNASSVPSDATSQFLSAGGGGTALGLKYAAVSEFASITPAHKSDERRLRRAGDRINGTLDVYLDGNRVDSPAVFEGDAAAVQQLASVSDADPERVNRTTWLLAHANARTANRSIADAEVALERFSDELDDPGHRNAIESHIRNANRAYDRGQDALEADTDGDVAGASRDRSRAIRQFMTAWRQSQQALDTIQRETTPQVTVTTRGDPPRNGSDSIDGEIRGTVFDVRPHELPNATITVAGNETKTVPVEPTGYSLNATFAANVSLDERITSVEVDVSDTRPHGSPDASRAGSDTVLFDGDGLPDTYEVDVVETDPRDPDSDSPRVDADVGDNGVIDGLEDFDDDNLSNYHEGRFDTNPFASDTDGDGLPDHYEAQYPELDQTRADTNDDGVDDAEWDLDDDGLTNREEYEAETNPQLADEDRDGLDDGRELDVGTEPDNSDTDDDGLLDGEELELGTDPLAADSDGDGIADGNTTFETTIRDDETDVSLTMRGTGTAPSDVEITPKSSYFEGDDISASPTVRVVNRSDFTNATIEIPINETVPESEYENLSVFKWSGSANETWMPVESTIENGTARATVDSFSYFTVLDADEWVDATLVDETSEELPFQADANVTCNAACEVTNDSTFVLGGEPNARKITVEQGSDSFDVVPLSNGQRIEEFYDYANAQINSPLPIAESDKSQLFFWSGPEGLSLVLLHDKPSDGSGGAVTMTFDDLPTDQGNWIVRDDSGDYRHETRFDWAWNRIRTDGGVFRGGLTNQSVTINPAFNDAATRSPLDSGELTDWQVLTGRATDPRSHSLQMDEPVTVHVPEAPAMNESADAVGDSGNASVTYDLSEGTDEISVAYQTEQTNVDPNATFTVTGANGTTITESLSIGTVGTVKEVVDVSALSNGEATLTLSADGVNLRAQLLSTEAVDTDGDGIPDATERKGFLTPHGKITTDPDTADTDGDGLSDREEVGEPTSLDDVTDRLDPSSGASDRQRQRARALLDTVEAAGYDTNSTRGVYLNIASDPTAPDSDGDGLDDYTERIGKSTVVRTTSVSESKRALEGSDAETLTDAYTTYETTSNPWSADSDGDGLDDARERELATDPTGSDTDRDGIFDREEVESAGDPTLYDVRPPEIDVQNSGYHIPEMSLDTTYWVSVRIHDPAGVDRAALVKAGNEETSANYDGGETVYDYLEFTEELAESDTDVDTSTYKSTFISFGAKAVETTGSVAESVGDTTAGTTIYVETRDRNGNEDDAVGVERANFYGEAAGSLYTGTPADYVVASEFATVSGFSASLGVAFQDISQLIDDPEAVVEGIRALLDLAQSEGLGAAETLVKAMAQDVERKQAVNNPYGSLEEKEQADLYDTFRENWYEGYAAGFLAKMALDQSRSGSVKTALKSSDKVQDVGSKLSDTKALKALDRVSDAKKAAKGRATARILLAVDGDAAEPLLSQADTAGGAYRLWRHQRAMDADVDSLSDARQEQLGQYLLRTGDDGAKLVDDLDADARDEFFGAPCRRPRISGPNAEVSQQASDARLLSINCGDISEDLRDQLTVVNSRSDSFDANQFVKSTGADSRQVLERVDDATTRQMLARYGEGDIDADHLQRMNKLLDDGKMDQADIQQMMGMLKTKADNPLIEDTIQANDLLEIPEQGNDLSTTRLVVTDNNGNLRWLERGVFNPDTSNKDYGWAYLEARHIDGELMKEKRATTLWPTGQNFDSKTQPIPNSMSERDISKAIYKALEDTETTPQDSFKFSKFDQSFVDRTGVSEIEVIIRNGNVRTAYPTKGSAVWKYISQNDVGWRHEG</sequence>
<comment type="caution">
    <text evidence="6">The sequence shown here is derived from an EMBL/GenBank/DDBJ whole genome shotgun (WGS) entry which is preliminary data.</text>
</comment>
<keyword evidence="2" id="KW-0964">Secreted</keyword>
<keyword evidence="7" id="KW-1185">Reference proteome</keyword>
<accession>A0A419WE24</accession>
<feature type="compositionally biased region" description="Acidic residues" evidence="5">
    <location>
        <begin position="471"/>
        <end position="489"/>
    </location>
</feature>
<keyword evidence="3" id="KW-0732">Signal</keyword>
<feature type="region of interest" description="Disordered" evidence="5">
    <location>
        <begin position="1101"/>
        <end position="1139"/>
    </location>
</feature>
<dbReference type="GO" id="GO:0005509">
    <property type="term" value="F:calcium ion binding"/>
    <property type="evidence" value="ECO:0007669"/>
    <property type="project" value="InterPro"/>
</dbReference>
<dbReference type="InterPro" id="IPR053180">
    <property type="entry name" value="Ca-binding_acidic-repeat"/>
</dbReference>
<evidence type="ECO:0000313" key="6">
    <source>
        <dbReference type="EMBL" id="RKD93703.1"/>
    </source>
</evidence>
<dbReference type="Pfam" id="PF18884">
    <property type="entry name" value="TSP3_bac"/>
    <property type="match status" value="7"/>
</dbReference>
<feature type="region of interest" description="Disordered" evidence="5">
    <location>
        <begin position="955"/>
        <end position="1024"/>
    </location>
</feature>
<dbReference type="InterPro" id="IPR018247">
    <property type="entry name" value="EF_Hand_1_Ca_BS"/>
</dbReference>
<feature type="region of interest" description="Disordered" evidence="5">
    <location>
        <begin position="233"/>
        <end position="256"/>
    </location>
</feature>
<proteinExistence type="predicted"/>
<dbReference type="InterPro" id="IPR028974">
    <property type="entry name" value="TSP_type-3_rpt"/>
</dbReference>
<evidence type="ECO:0000256" key="5">
    <source>
        <dbReference type="SAM" id="MobiDB-lite"/>
    </source>
</evidence>
<dbReference type="SUPFAM" id="SSF103647">
    <property type="entry name" value="TSP type-3 repeat"/>
    <property type="match status" value="2"/>
</dbReference>
<organism evidence="6 7">
    <name type="scientific">Halopiger aswanensis</name>
    <dbReference type="NCBI Taxonomy" id="148449"/>
    <lineage>
        <taxon>Archaea</taxon>
        <taxon>Methanobacteriati</taxon>
        <taxon>Methanobacteriota</taxon>
        <taxon>Stenosarchaea group</taxon>
        <taxon>Halobacteria</taxon>
        <taxon>Halobacteriales</taxon>
        <taxon>Natrialbaceae</taxon>
        <taxon>Halopiger</taxon>
    </lineage>
</organism>
<gene>
    <name evidence="6" type="ORF">ATJ93_3335</name>
</gene>
<evidence type="ECO:0000256" key="4">
    <source>
        <dbReference type="ARBA" id="ARBA00022837"/>
    </source>
</evidence>
<keyword evidence="4" id="KW-0106">Calcium</keyword>
<name>A0A419WE24_9EURY</name>
<dbReference type="PROSITE" id="PS00018">
    <property type="entry name" value="EF_HAND_1"/>
    <property type="match status" value="1"/>
</dbReference>
<comment type="subcellular location">
    <subcellularLocation>
        <location evidence="1">Secreted</location>
    </subcellularLocation>
</comment>
<feature type="region of interest" description="Disordered" evidence="5">
    <location>
        <begin position="312"/>
        <end position="489"/>
    </location>
</feature>
<dbReference type="InterPro" id="IPR059100">
    <property type="entry name" value="TSP3_bac"/>
</dbReference>
<feature type="compositionally biased region" description="Acidic residues" evidence="5">
    <location>
        <begin position="425"/>
        <end position="440"/>
    </location>
</feature>
<evidence type="ECO:0000256" key="1">
    <source>
        <dbReference type="ARBA" id="ARBA00004613"/>
    </source>
</evidence>
<feature type="compositionally biased region" description="Basic and acidic residues" evidence="5">
    <location>
        <begin position="351"/>
        <end position="365"/>
    </location>
</feature>
<dbReference type="Proteomes" id="UP000283805">
    <property type="component" value="Unassembled WGS sequence"/>
</dbReference>
<evidence type="ECO:0000256" key="2">
    <source>
        <dbReference type="ARBA" id="ARBA00022525"/>
    </source>
</evidence>